<protein>
    <submittedName>
        <fullName evidence="1">CLUMA_CG003785, isoform A</fullName>
    </submittedName>
</protein>
<proteinExistence type="predicted"/>
<evidence type="ECO:0000313" key="1">
    <source>
        <dbReference type="EMBL" id="CRK90066.1"/>
    </source>
</evidence>
<keyword evidence="2" id="KW-1185">Reference proteome</keyword>
<evidence type="ECO:0000313" key="2">
    <source>
        <dbReference type="Proteomes" id="UP000183832"/>
    </source>
</evidence>
<accession>A0A1J1HRA1</accession>
<dbReference type="AlphaFoldDB" id="A0A1J1HRA1"/>
<reference evidence="1 2" key="1">
    <citation type="submission" date="2015-04" db="EMBL/GenBank/DDBJ databases">
        <authorList>
            <person name="Syromyatnikov M.Y."/>
            <person name="Popov V.N."/>
        </authorList>
    </citation>
    <scope>NUCLEOTIDE SEQUENCE [LARGE SCALE GENOMIC DNA]</scope>
</reference>
<sequence length="74" mass="8760">MKSCPFRNAQPVKVKTNENLNLVIDKHGKLLKNIKKNFTIIKQIEVLGKRMKKNWSELGKFMKRKKDFPSRDCE</sequence>
<organism evidence="1 2">
    <name type="scientific">Clunio marinus</name>
    <dbReference type="NCBI Taxonomy" id="568069"/>
    <lineage>
        <taxon>Eukaryota</taxon>
        <taxon>Metazoa</taxon>
        <taxon>Ecdysozoa</taxon>
        <taxon>Arthropoda</taxon>
        <taxon>Hexapoda</taxon>
        <taxon>Insecta</taxon>
        <taxon>Pterygota</taxon>
        <taxon>Neoptera</taxon>
        <taxon>Endopterygota</taxon>
        <taxon>Diptera</taxon>
        <taxon>Nematocera</taxon>
        <taxon>Chironomoidea</taxon>
        <taxon>Chironomidae</taxon>
        <taxon>Clunio</taxon>
    </lineage>
</organism>
<dbReference type="EMBL" id="CVRI01000015">
    <property type="protein sequence ID" value="CRK90066.1"/>
    <property type="molecule type" value="Genomic_DNA"/>
</dbReference>
<dbReference type="Proteomes" id="UP000183832">
    <property type="component" value="Unassembled WGS sequence"/>
</dbReference>
<name>A0A1J1HRA1_9DIPT</name>
<gene>
    <name evidence="1" type="ORF">CLUMA_CG003785</name>
</gene>